<name>A0A354YVS4_9FIRM</name>
<keyword evidence="4 6" id="KW-1133">Transmembrane helix</keyword>
<evidence type="ECO:0000313" key="7">
    <source>
        <dbReference type="EMBL" id="HBK52796.1"/>
    </source>
</evidence>
<dbReference type="InterPro" id="IPR003339">
    <property type="entry name" value="ABC/ECF_trnsptr_transmembrane"/>
</dbReference>
<dbReference type="InterPro" id="IPR051611">
    <property type="entry name" value="ECF_transporter_component"/>
</dbReference>
<dbReference type="Pfam" id="PF02361">
    <property type="entry name" value="CbiQ"/>
    <property type="match status" value="1"/>
</dbReference>
<gene>
    <name evidence="7" type="ORF">DDZ44_02515</name>
</gene>
<keyword evidence="5 6" id="KW-0472">Membrane</keyword>
<reference evidence="7 8" key="1">
    <citation type="journal article" date="2018" name="Nat. Biotechnol.">
        <title>A standardized bacterial taxonomy based on genome phylogeny substantially revises the tree of life.</title>
        <authorList>
            <person name="Parks D.H."/>
            <person name="Chuvochina M."/>
            <person name="Waite D.W."/>
            <person name="Rinke C."/>
            <person name="Skarshewski A."/>
            <person name="Chaumeil P.A."/>
            <person name="Hugenholtz P."/>
        </authorList>
    </citation>
    <scope>NUCLEOTIDE SEQUENCE [LARGE SCALE GENOMIC DNA]</scope>
    <source>
        <strain evidence="7">UBA10948</strain>
    </source>
</reference>
<proteinExistence type="predicted"/>
<evidence type="ECO:0000256" key="6">
    <source>
        <dbReference type="SAM" id="Phobius"/>
    </source>
</evidence>
<dbReference type="CDD" id="cd16914">
    <property type="entry name" value="EcfT"/>
    <property type="match status" value="1"/>
</dbReference>
<feature type="transmembrane region" description="Helical" evidence="6">
    <location>
        <begin position="243"/>
        <end position="264"/>
    </location>
</feature>
<evidence type="ECO:0000313" key="8">
    <source>
        <dbReference type="Proteomes" id="UP000263273"/>
    </source>
</evidence>
<evidence type="ECO:0000256" key="3">
    <source>
        <dbReference type="ARBA" id="ARBA00022692"/>
    </source>
</evidence>
<comment type="subcellular location">
    <subcellularLocation>
        <location evidence="1">Membrane</location>
        <topology evidence="1">Multi-pass membrane protein</topology>
    </subcellularLocation>
</comment>
<feature type="transmembrane region" description="Helical" evidence="6">
    <location>
        <begin position="116"/>
        <end position="139"/>
    </location>
</feature>
<evidence type="ECO:0000256" key="5">
    <source>
        <dbReference type="ARBA" id="ARBA00023136"/>
    </source>
</evidence>
<dbReference type="EMBL" id="DNZF01000054">
    <property type="protein sequence ID" value="HBK52796.1"/>
    <property type="molecule type" value="Genomic_DNA"/>
</dbReference>
<keyword evidence="2" id="KW-1003">Cell membrane</keyword>
<evidence type="ECO:0000256" key="2">
    <source>
        <dbReference type="ARBA" id="ARBA00022475"/>
    </source>
</evidence>
<dbReference type="STRING" id="378794.GCA_001570625_00624"/>
<evidence type="ECO:0000256" key="4">
    <source>
        <dbReference type="ARBA" id="ARBA00022989"/>
    </source>
</evidence>
<dbReference type="RefSeq" id="WP_061213157.1">
    <property type="nucleotide sequence ID" value="NZ_DCDX01000048.1"/>
</dbReference>
<accession>A0A354YVS4</accession>
<sequence length="267" mass="30077">MNTSLILGQYIPEKSLIHELDPRSKIIGTALLSLAVFLSAFPEEQLFILFLVMIIILTSKISMRIHYLALKPFLFILALALLIQMLMTPGQELIEFYFIKITVEGLQAAGSLGLRLLTLLILANLLSLTTTPMAFTAALERMFRPLGKWGLPVHELVMVMNISLRFIPLLLEEAERIRKAQLGRGADFRQGKLLGRIRRLGAVIIPVFRLSIYRAEMIATAMESRGYCGAEGRTQLNELRMKAFDYVYIILSLGMCLLVTMTWGRGC</sequence>
<dbReference type="PANTHER" id="PTHR34857:SF2">
    <property type="entry name" value="SLL0384 PROTEIN"/>
    <property type="match status" value="1"/>
</dbReference>
<dbReference type="PANTHER" id="PTHR34857">
    <property type="entry name" value="SLL0384 PROTEIN"/>
    <property type="match status" value="1"/>
</dbReference>
<evidence type="ECO:0000256" key="1">
    <source>
        <dbReference type="ARBA" id="ARBA00004141"/>
    </source>
</evidence>
<keyword evidence="3 6" id="KW-0812">Transmembrane</keyword>
<dbReference type="GO" id="GO:0005886">
    <property type="term" value="C:plasma membrane"/>
    <property type="evidence" value="ECO:0007669"/>
    <property type="project" value="UniProtKB-ARBA"/>
</dbReference>
<feature type="transmembrane region" description="Helical" evidence="6">
    <location>
        <begin position="68"/>
        <end position="87"/>
    </location>
</feature>
<dbReference type="Proteomes" id="UP000263273">
    <property type="component" value="Unassembled WGS sequence"/>
</dbReference>
<protein>
    <submittedName>
        <fullName evidence="7">Energy-coupling factor transporter transmembrane protein EcfT</fullName>
    </submittedName>
</protein>
<feature type="transmembrane region" description="Helical" evidence="6">
    <location>
        <begin position="26"/>
        <end position="56"/>
    </location>
</feature>
<dbReference type="AlphaFoldDB" id="A0A354YVS4"/>
<comment type="caution">
    <text evidence="7">The sequence shown here is derived from an EMBL/GenBank/DDBJ whole genome shotgun (WGS) entry which is preliminary data.</text>
</comment>
<organism evidence="7 8">
    <name type="scientific">Syntrophomonas wolfei</name>
    <dbReference type="NCBI Taxonomy" id="863"/>
    <lineage>
        <taxon>Bacteria</taxon>
        <taxon>Bacillati</taxon>
        <taxon>Bacillota</taxon>
        <taxon>Clostridia</taxon>
        <taxon>Eubacteriales</taxon>
        <taxon>Syntrophomonadaceae</taxon>
        <taxon>Syntrophomonas</taxon>
    </lineage>
</organism>